<dbReference type="Proteomes" id="UP000265515">
    <property type="component" value="Unassembled WGS sequence"/>
</dbReference>
<dbReference type="Gramene" id="GBG93489">
    <property type="protein sequence ID" value="GBG93489"/>
    <property type="gene ID" value="CBR_g71673"/>
</dbReference>
<dbReference type="EMBL" id="BFEA01001969">
    <property type="protein sequence ID" value="GBG93489.1"/>
    <property type="molecule type" value="Genomic_DNA"/>
</dbReference>
<keyword evidence="1" id="KW-1133">Transmembrane helix</keyword>
<proteinExistence type="predicted"/>
<keyword evidence="1" id="KW-0812">Transmembrane</keyword>
<evidence type="ECO:0000313" key="2">
    <source>
        <dbReference type="EMBL" id="GBG93489.1"/>
    </source>
</evidence>
<gene>
    <name evidence="2" type="ORF">CBR_g71673</name>
</gene>
<evidence type="ECO:0000256" key="1">
    <source>
        <dbReference type="SAM" id="Phobius"/>
    </source>
</evidence>
<feature type="transmembrane region" description="Helical" evidence="1">
    <location>
        <begin position="30"/>
        <end position="52"/>
    </location>
</feature>
<reference evidence="2 3" key="1">
    <citation type="journal article" date="2018" name="Cell">
        <title>The Chara Genome: Secondary Complexity and Implications for Plant Terrestrialization.</title>
        <authorList>
            <person name="Nishiyama T."/>
            <person name="Sakayama H."/>
            <person name="Vries J.D."/>
            <person name="Buschmann H."/>
            <person name="Saint-Marcoux D."/>
            <person name="Ullrich K.K."/>
            <person name="Haas F.B."/>
            <person name="Vanderstraeten L."/>
            <person name="Becker D."/>
            <person name="Lang D."/>
            <person name="Vosolsobe S."/>
            <person name="Rombauts S."/>
            <person name="Wilhelmsson P.K.I."/>
            <person name="Janitza P."/>
            <person name="Kern R."/>
            <person name="Heyl A."/>
            <person name="Rumpler F."/>
            <person name="Villalobos L.I.A.C."/>
            <person name="Clay J.M."/>
            <person name="Skokan R."/>
            <person name="Toyoda A."/>
            <person name="Suzuki Y."/>
            <person name="Kagoshima H."/>
            <person name="Schijlen E."/>
            <person name="Tajeshwar N."/>
            <person name="Catarino B."/>
            <person name="Hetherington A.J."/>
            <person name="Saltykova A."/>
            <person name="Bonnot C."/>
            <person name="Breuninger H."/>
            <person name="Symeonidi A."/>
            <person name="Radhakrishnan G.V."/>
            <person name="Van Nieuwerburgh F."/>
            <person name="Deforce D."/>
            <person name="Chang C."/>
            <person name="Karol K.G."/>
            <person name="Hedrich R."/>
            <person name="Ulvskov P."/>
            <person name="Glockner G."/>
            <person name="Delwiche C.F."/>
            <person name="Petrasek J."/>
            <person name="Van de Peer Y."/>
            <person name="Friml J."/>
            <person name="Beilby M."/>
            <person name="Dolan L."/>
            <person name="Kohara Y."/>
            <person name="Sugano S."/>
            <person name="Fujiyama A."/>
            <person name="Delaux P.-M."/>
            <person name="Quint M."/>
            <person name="TheiBen G."/>
            <person name="Hagemann M."/>
            <person name="Harholt J."/>
            <person name="Dunand C."/>
            <person name="Zachgo S."/>
            <person name="Langdale J."/>
            <person name="Maumus F."/>
            <person name="Straeten D.V.D."/>
            <person name="Gould S.B."/>
            <person name="Rensing S.A."/>
        </authorList>
    </citation>
    <scope>NUCLEOTIDE SEQUENCE [LARGE SCALE GENOMIC DNA]</scope>
    <source>
        <strain evidence="2 3">S276</strain>
    </source>
</reference>
<keyword evidence="1" id="KW-0472">Membrane</keyword>
<dbReference type="AlphaFoldDB" id="A0A388MG75"/>
<comment type="caution">
    <text evidence="2">The sequence shown here is derived from an EMBL/GenBank/DDBJ whole genome shotgun (WGS) entry which is preliminary data.</text>
</comment>
<organism evidence="2 3">
    <name type="scientific">Chara braunii</name>
    <name type="common">Braun's stonewort</name>
    <dbReference type="NCBI Taxonomy" id="69332"/>
    <lineage>
        <taxon>Eukaryota</taxon>
        <taxon>Viridiplantae</taxon>
        <taxon>Streptophyta</taxon>
        <taxon>Charophyceae</taxon>
        <taxon>Charales</taxon>
        <taxon>Characeae</taxon>
        <taxon>Chara</taxon>
    </lineage>
</organism>
<protein>
    <submittedName>
        <fullName evidence="2">Uncharacterized protein</fullName>
    </submittedName>
</protein>
<accession>A0A388MG75</accession>
<keyword evidence="3" id="KW-1185">Reference proteome</keyword>
<name>A0A388MG75_CHABU</name>
<sequence>MAVLSAAVGEDGVDVARYSADGDKKSENRVGVQSLMCSVFLYTVLATICADVDKKKKKKSRDVDGGCLQSSCSDDLSLPSEIADLSHRCRAKWGLGCAIRLASVAERQSRTLYQAQVLGEKGDGAVRSGWQL</sequence>
<evidence type="ECO:0000313" key="3">
    <source>
        <dbReference type="Proteomes" id="UP000265515"/>
    </source>
</evidence>